<dbReference type="InterPro" id="IPR013893">
    <property type="entry name" value="RNase_P_Rpp40"/>
</dbReference>
<protein>
    <submittedName>
        <fullName evidence="1">Uncharacterized protein</fullName>
    </submittedName>
</protein>
<dbReference type="Proteomes" id="UP001303373">
    <property type="component" value="Chromosome 3"/>
</dbReference>
<dbReference type="GO" id="GO:0004526">
    <property type="term" value="F:ribonuclease P activity"/>
    <property type="evidence" value="ECO:0007669"/>
    <property type="project" value="TreeGrafter"/>
</dbReference>
<evidence type="ECO:0000313" key="2">
    <source>
        <dbReference type="Proteomes" id="UP001303373"/>
    </source>
</evidence>
<sequence length="347" mass="39043">MLGQHNRDGSKPKCFFTESSLPAYVDHTQPPTKKKPFSTVLNQTFSHTLDVVLPETIARAFRQGIANGANRCRYARVHMKPIELIEGEFFNHYIKLGDIIMLSQGIPGIDNVFSLAHGILRLEVNKSTYERMGLQGTPTPSHGRKHVKARYVIEFNLRLPSMVHGKKGFERIVWAFKNVLNTTVTWLLCDLQSPIVASGPLGAHHPTWRDLDPVEASPETIAVPNFAQDVEEEADTENVTALLEWLSLVFNSSPRVSHNDDPDVYICRYRMPGLVEDGMTLPNLPTQNLIHFRWHGLLPPTYITKILFAASKAADDGWFAMSAVGFTGVAYTVLKHQDKILTWEVMD</sequence>
<keyword evidence="2" id="KW-1185">Reference proteome</keyword>
<name>A0AAQ3R6N9_9PEZI</name>
<dbReference type="GO" id="GO:0000172">
    <property type="term" value="C:ribonuclease MRP complex"/>
    <property type="evidence" value="ECO:0007669"/>
    <property type="project" value="TreeGrafter"/>
</dbReference>
<accession>A0AAQ3R6N9</accession>
<dbReference type="PANTHER" id="PTHR15396:SF1">
    <property type="entry name" value="RIBONUCLEASE P PROTEIN SUBUNIT P40"/>
    <property type="match status" value="1"/>
</dbReference>
<proteinExistence type="predicted"/>
<dbReference type="Pfam" id="PF08584">
    <property type="entry name" value="Ribonuc_P_40"/>
    <property type="match status" value="1"/>
</dbReference>
<dbReference type="GO" id="GO:0000171">
    <property type="term" value="F:ribonuclease MRP activity"/>
    <property type="evidence" value="ECO:0007669"/>
    <property type="project" value="TreeGrafter"/>
</dbReference>
<dbReference type="EMBL" id="CP138582">
    <property type="protein sequence ID" value="WPG99638.1"/>
    <property type="molecule type" value="Genomic_DNA"/>
</dbReference>
<organism evidence="1 2">
    <name type="scientific">Acrodontium crateriforme</name>
    <dbReference type="NCBI Taxonomy" id="150365"/>
    <lineage>
        <taxon>Eukaryota</taxon>
        <taxon>Fungi</taxon>
        <taxon>Dikarya</taxon>
        <taxon>Ascomycota</taxon>
        <taxon>Pezizomycotina</taxon>
        <taxon>Dothideomycetes</taxon>
        <taxon>Dothideomycetidae</taxon>
        <taxon>Mycosphaerellales</taxon>
        <taxon>Teratosphaeriaceae</taxon>
        <taxon>Acrodontium</taxon>
    </lineage>
</organism>
<dbReference type="GO" id="GO:0001682">
    <property type="term" value="P:tRNA 5'-leader removal"/>
    <property type="evidence" value="ECO:0007669"/>
    <property type="project" value="InterPro"/>
</dbReference>
<dbReference type="AlphaFoldDB" id="A0AAQ3R6N9"/>
<dbReference type="PANTHER" id="PTHR15396">
    <property type="entry name" value="RIBONUCLEASE P PROTEIN SUBUNIT P40"/>
    <property type="match status" value="1"/>
</dbReference>
<gene>
    <name evidence="1" type="ORF">R9X50_00245700</name>
</gene>
<dbReference type="GO" id="GO:0030681">
    <property type="term" value="C:multimeric ribonuclease P complex"/>
    <property type="evidence" value="ECO:0007669"/>
    <property type="project" value="TreeGrafter"/>
</dbReference>
<dbReference type="GO" id="GO:0000447">
    <property type="term" value="P:endonucleolytic cleavage in ITS1 to separate SSU-rRNA from 5.8S rRNA and LSU-rRNA from tricistronic rRNA transcript (SSU-rRNA, 5.8S rRNA, LSU-rRNA)"/>
    <property type="evidence" value="ECO:0007669"/>
    <property type="project" value="TreeGrafter"/>
</dbReference>
<evidence type="ECO:0000313" key="1">
    <source>
        <dbReference type="EMBL" id="WPG99638.1"/>
    </source>
</evidence>
<reference evidence="1 2" key="1">
    <citation type="submission" date="2023-11" db="EMBL/GenBank/DDBJ databases">
        <title>An acidophilic fungus is an integral part of prey digestion in a carnivorous sundew plant.</title>
        <authorList>
            <person name="Tsai I.J."/>
        </authorList>
    </citation>
    <scope>NUCLEOTIDE SEQUENCE [LARGE SCALE GENOMIC DNA]</scope>
    <source>
        <strain evidence="1">169a</strain>
    </source>
</reference>